<keyword evidence="2" id="KW-0645">Protease</keyword>
<dbReference type="Pfam" id="PF07985">
    <property type="entry name" value="SRR1"/>
    <property type="match status" value="1"/>
</dbReference>
<feature type="compositionally biased region" description="Low complexity" evidence="4">
    <location>
        <begin position="492"/>
        <end position="511"/>
    </location>
</feature>
<dbReference type="InterPro" id="IPR008580">
    <property type="entry name" value="PPPDE_dom"/>
</dbReference>
<evidence type="ECO:0000256" key="1">
    <source>
        <dbReference type="ARBA" id="ARBA00008140"/>
    </source>
</evidence>
<dbReference type="Proteomes" id="UP001521222">
    <property type="component" value="Unassembled WGS sequence"/>
</dbReference>
<dbReference type="InterPro" id="IPR011989">
    <property type="entry name" value="ARM-like"/>
</dbReference>
<dbReference type="CDD" id="cd02947">
    <property type="entry name" value="TRX_family"/>
    <property type="match status" value="1"/>
</dbReference>
<protein>
    <submittedName>
        <fullName evidence="8">Uncharacterized protein</fullName>
    </submittedName>
</protein>
<feature type="domain" description="PPPDE" evidence="7">
    <location>
        <begin position="331"/>
        <end position="474"/>
    </location>
</feature>
<dbReference type="EMBL" id="JAKIXB020000022">
    <property type="protein sequence ID" value="KAL1598408.1"/>
    <property type="molecule type" value="Genomic_DNA"/>
</dbReference>
<dbReference type="Gene3D" id="3.90.1720.30">
    <property type="entry name" value="PPPDE domains"/>
    <property type="match status" value="1"/>
</dbReference>
<dbReference type="SMART" id="SM01179">
    <property type="entry name" value="DUF862"/>
    <property type="match status" value="1"/>
</dbReference>
<dbReference type="PANTHER" id="PTHR42080:SF1">
    <property type="entry name" value="SRR1-LIKE DOMAIN-CONTAINING PROTEIN"/>
    <property type="match status" value="1"/>
</dbReference>
<gene>
    <name evidence="8" type="ORF">SLS59_006692</name>
</gene>
<dbReference type="PROSITE" id="PS51858">
    <property type="entry name" value="PPPDE"/>
    <property type="match status" value="1"/>
</dbReference>
<dbReference type="Pfam" id="PF00085">
    <property type="entry name" value="Thioredoxin"/>
    <property type="match status" value="1"/>
</dbReference>
<name>A0ABR3R2F5_9PLEO</name>
<dbReference type="InterPro" id="IPR012942">
    <property type="entry name" value="SRR1-like"/>
</dbReference>
<feature type="domain" description="PUL" evidence="6">
    <location>
        <begin position="649"/>
        <end position="940"/>
    </location>
</feature>
<keyword evidence="9" id="KW-1185">Reference proteome</keyword>
<dbReference type="SUPFAM" id="SSF52833">
    <property type="entry name" value="Thioredoxin-like"/>
    <property type="match status" value="1"/>
</dbReference>
<dbReference type="InterPro" id="IPR042266">
    <property type="entry name" value="PPPDE_sf"/>
</dbReference>
<dbReference type="PROSITE" id="PS51396">
    <property type="entry name" value="PUL"/>
    <property type="match status" value="1"/>
</dbReference>
<evidence type="ECO:0000313" key="8">
    <source>
        <dbReference type="EMBL" id="KAL1598408.1"/>
    </source>
</evidence>
<evidence type="ECO:0000259" key="7">
    <source>
        <dbReference type="PROSITE" id="PS51858"/>
    </source>
</evidence>
<comment type="similarity">
    <text evidence="1">Belongs to the DeSI family.</text>
</comment>
<evidence type="ECO:0000256" key="4">
    <source>
        <dbReference type="SAM" id="MobiDB-lite"/>
    </source>
</evidence>
<evidence type="ECO:0000259" key="5">
    <source>
        <dbReference type="PROSITE" id="PS51352"/>
    </source>
</evidence>
<comment type="caution">
    <text evidence="8">The sequence shown here is derived from an EMBL/GenBank/DDBJ whole genome shotgun (WGS) entry which is preliminary data.</text>
</comment>
<dbReference type="Gene3D" id="3.40.30.10">
    <property type="entry name" value="Glutaredoxin"/>
    <property type="match status" value="1"/>
</dbReference>
<dbReference type="Pfam" id="PF05903">
    <property type="entry name" value="Peptidase_C97"/>
    <property type="match status" value="1"/>
</dbReference>
<feature type="region of interest" description="Disordered" evidence="4">
    <location>
        <begin position="485"/>
        <end position="511"/>
    </location>
</feature>
<evidence type="ECO:0000313" key="9">
    <source>
        <dbReference type="Proteomes" id="UP001521222"/>
    </source>
</evidence>
<feature type="domain" description="Thioredoxin" evidence="5">
    <location>
        <begin position="507"/>
        <end position="633"/>
    </location>
</feature>
<evidence type="ECO:0000256" key="3">
    <source>
        <dbReference type="ARBA" id="ARBA00022801"/>
    </source>
</evidence>
<dbReference type="InterPro" id="IPR013535">
    <property type="entry name" value="PUL_dom"/>
</dbReference>
<dbReference type="InterPro" id="IPR036249">
    <property type="entry name" value="Thioredoxin-like_sf"/>
</dbReference>
<dbReference type="InterPro" id="IPR013766">
    <property type="entry name" value="Thioredoxin_domain"/>
</dbReference>
<reference evidence="8 9" key="1">
    <citation type="submission" date="2024-02" db="EMBL/GenBank/DDBJ databases">
        <title>De novo assembly and annotation of 12 fungi associated with fruit tree decline syndrome in Ontario, Canada.</title>
        <authorList>
            <person name="Sulman M."/>
            <person name="Ellouze W."/>
            <person name="Ilyukhin E."/>
        </authorList>
    </citation>
    <scope>NUCLEOTIDE SEQUENCE [LARGE SCALE GENOMIC DNA]</scope>
    <source>
        <strain evidence="8 9">M97-236</strain>
    </source>
</reference>
<dbReference type="PROSITE" id="PS51352">
    <property type="entry name" value="THIOREDOXIN_2"/>
    <property type="match status" value="1"/>
</dbReference>
<keyword evidence="3" id="KW-0378">Hydrolase</keyword>
<proteinExistence type="inferred from homology"/>
<evidence type="ECO:0000259" key="6">
    <source>
        <dbReference type="PROSITE" id="PS51396"/>
    </source>
</evidence>
<sequence>MSSSNVYNVLGILSQPEIAETATLNITLSGLSLADDDQSDEDIEEEAFYTPFNLVQLDSKLGHQPIFTRDLLQQIQKDKAAVFAETRKLKRSREFYEIRHPSRSGDFAVWKQDEQDSDYDLYNSNSVTVSYMSRVALHPEFQRSFGKYCKADRLLRVANGLQGKTNWISSPYALELNTLASSRDHESNEIMCGYWNRLQRTKSLWVNSDSHKRICTMADNLASTHETITKIVCFGLGALSHREEFYDSSLQHMTAFTIANRLTKAYKARSPGHKPVEVILQDPCYTRKDKSLLQELHKGIDGKLSRAHDPDGLLAIDSQSIVIAAFLPVEMPLMQIIADMFHGQEREGPAAIICDNVEVDPERALYTFTDRASPPVAKFLTQRYVESDFEDHVLEQEVLEDVYGDSGRAYWLSEMHMFTRKLIVSYDLFMHNCNNFSNDFAMFLVGKGIPAHITSLPQDVLNTPFGQMLRPQLDAMMRPITQAPAPQPVQPAAPARAKANTNGTNGAAKAAPASNGTALEAYTGRVNDVTTIKEVDRLLDLARDRCAIIFFTSATCGPCKICYQPYDDLAAEAGSKCIFIKIDFTRADGSINTRYPNVRATPTFITYSKGAKQDEWSGADPRQLRSNVESLLNVTFPPHPHISQSTPYLLRQNQRPITFTKVPPLEKVVAKMGDTGKDSAVSSIVSFINAREKSGAIETPLTQLPQFAAFLRKSTTQLPVELLFTAFDLLRIALTDVRVAGFFAEEHKGATGTPATVHHLLSHVEGLGESAPYPLRLTTLHLSCNLFNSPLFIPHLLSPPLSSTLISILTTALLDDKHPALKASALSLAMNLASSNHQIRMKKYGGNVAHSLSTASEFQDSEQTELLASLLETLGAEEEWSENKKMALITTGWLAYGADMDGELRDLWRVMDAAGTVGKIQAKSVDDRLMVKEIQKLLEA</sequence>
<dbReference type="Gene3D" id="1.25.10.10">
    <property type="entry name" value="Leucine-rich Repeat Variant"/>
    <property type="match status" value="1"/>
</dbReference>
<organism evidence="8 9">
    <name type="scientific">Nothophoma quercina</name>
    <dbReference type="NCBI Taxonomy" id="749835"/>
    <lineage>
        <taxon>Eukaryota</taxon>
        <taxon>Fungi</taxon>
        <taxon>Dikarya</taxon>
        <taxon>Ascomycota</taxon>
        <taxon>Pezizomycotina</taxon>
        <taxon>Dothideomycetes</taxon>
        <taxon>Pleosporomycetidae</taxon>
        <taxon>Pleosporales</taxon>
        <taxon>Pleosporineae</taxon>
        <taxon>Didymellaceae</taxon>
        <taxon>Nothophoma</taxon>
    </lineage>
</organism>
<accession>A0ABR3R2F5</accession>
<dbReference type="PANTHER" id="PTHR42080">
    <property type="entry name" value="SRR1 DOMAIN-CONTAINING PROTEIN"/>
    <property type="match status" value="1"/>
</dbReference>
<dbReference type="Pfam" id="PF08324">
    <property type="entry name" value="PUL"/>
    <property type="match status" value="1"/>
</dbReference>
<evidence type="ECO:0000256" key="2">
    <source>
        <dbReference type="ARBA" id="ARBA00022670"/>
    </source>
</evidence>